<gene>
    <name evidence="1" type="ORF">ACFPN2_08345</name>
</gene>
<dbReference type="EMBL" id="JBHSDU010000003">
    <property type="protein sequence ID" value="MFC4309085.1"/>
    <property type="molecule type" value="Genomic_DNA"/>
</dbReference>
<evidence type="ECO:0000313" key="2">
    <source>
        <dbReference type="Proteomes" id="UP001595904"/>
    </source>
</evidence>
<reference evidence="2" key="1">
    <citation type="journal article" date="2019" name="Int. J. Syst. Evol. Microbiol.">
        <title>The Global Catalogue of Microorganisms (GCM) 10K type strain sequencing project: providing services to taxonomists for standard genome sequencing and annotation.</title>
        <authorList>
            <consortium name="The Broad Institute Genomics Platform"/>
            <consortium name="The Broad Institute Genome Sequencing Center for Infectious Disease"/>
            <person name="Wu L."/>
            <person name="Ma J."/>
        </authorList>
    </citation>
    <scope>NUCLEOTIDE SEQUENCE [LARGE SCALE GENOMIC DNA]</scope>
    <source>
        <strain evidence="2">CGMCC 1.10759</strain>
    </source>
</reference>
<accession>A0ABV8SNZ9</accession>
<name>A0ABV8SNZ9_9GAMM</name>
<sequence>MARSAETPYVRAVKRAFAEALAVEIRRSGVGRRDAAKSGHISRAYLQLLLAADRHATIGTLILLAEGLGMRPEQLLGKTMQSLGRIRASALPPVDPPP</sequence>
<protein>
    <recommendedName>
        <fullName evidence="3">HTH cro/C1-type domain-containing protein</fullName>
    </recommendedName>
</protein>
<organism evidence="1 2">
    <name type="scientific">Steroidobacter flavus</name>
    <dbReference type="NCBI Taxonomy" id="1842136"/>
    <lineage>
        <taxon>Bacteria</taxon>
        <taxon>Pseudomonadati</taxon>
        <taxon>Pseudomonadota</taxon>
        <taxon>Gammaproteobacteria</taxon>
        <taxon>Steroidobacterales</taxon>
        <taxon>Steroidobacteraceae</taxon>
        <taxon>Steroidobacter</taxon>
    </lineage>
</organism>
<evidence type="ECO:0000313" key="1">
    <source>
        <dbReference type="EMBL" id="MFC4309085.1"/>
    </source>
</evidence>
<evidence type="ECO:0008006" key="3">
    <source>
        <dbReference type="Google" id="ProtNLM"/>
    </source>
</evidence>
<dbReference type="SUPFAM" id="SSF47413">
    <property type="entry name" value="lambda repressor-like DNA-binding domains"/>
    <property type="match status" value="1"/>
</dbReference>
<dbReference type="InterPro" id="IPR010982">
    <property type="entry name" value="Lambda_DNA-bd_dom_sf"/>
</dbReference>
<proteinExistence type="predicted"/>
<keyword evidence="2" id="KW-1185">Reference proteome</keyword>
<dbReference type="Proteomes" id="UP001595904">
    <property type="component" value="Unassembled WGS sequence"/>
</dbReference>
<comment type="caution">
    <text evidence="1">The sequence shown here is derived from an EMBL/GenBank/DDBJ whole genome shotgun (WGS) entry which is preliminary data.</text>
</comment>
<dbReference type="RefSeq" id="WP_380596148.1">
    <property type="nucleotide sequence ID" value="NZ_JBHSDU010000003.1"/>
</dbReference>